<dbReference type="PROSITE" id="PS50850">
    <property type="entry name" value="MFS"/>
    <property type="match status" value="1"/>
</dbReference>
<feature type="transmembrane region" description="Helical" evidence="6">
    <location>
        <begin position="206"/>
        <end position="227"/>
    </location>
</feature>
<protein>
    <recommendedName>
        <fullName evidence="7">Major facilitator superfamily (MFS) profile domain-containing protein</fullName>
    </recommendedName>
</protein>
<dbReference type="GO" id="GO:0005886">
    <property type="term" value="C:plasma membrane"/>
    <property type="evidence" value="ECO:0007669"/>
    <property type="project" value="TreeGrafter"/>
</dbReference>
<keyword evidence="4 6" id="KW-1133">Transmembrane helix</keyword>
<dbReference type="PANTHER" id="PTHR23501:SF177">
    <property type="entry name" value="MAJOR FACILITATOR SUPERFAMILY (MFS) PROFILE DOMAIN-CONTAINING PROTEIN-RELATED"/>
    <property type="match status" value="1"/>
</dbReference>
<name>A0A6A6D0P0_ZASCE</name>
<keyword evidence="2" id="KW-0813">Transport</keyword>
<evidence type="ECO:0000256" key="1">
    <source>
        <dbReference type="ARBA" id="ARBA00004141"/>
    </source>
</evidence>
<dbReference type="CDD" id="cd17502">
    <property type="entry name" value="MFS_Azr1_MDR_like"/>
    <property type="match status" value="1"/>
</dbReference>
<dbReference type="Gene3D" id="1.20.1250.20">
    <property type="entry name" value="MFS general substrate transporter like domains"/>
    <property type="match status" value="2"/>
</dbReference>
<feature type="transmembrane region" description="Helical" evidence="6">
    <location>
        <begin position="239"/>
        <end position="259"/>
    </location>
</feature>
<accession>A0A6A6D0P0</accession>
<proteinExistence type="predicted"/>
<feature type="transmembrane region" description="Helical" evidence="6">
    <location>
        <begin position="371"/>
        <end position="389"/>
    </location>
</feature>
<dbReference type="InterPro" id="IPR011701">
    <property type="entry name" value="MFS"/>
</dbReference>
<feature type="transmembrane region" description="Helical" evidence="6">
    <location>
        <begin position="313"/>
        <end position="334"/>
    </location>
</feature>
<dbReference type="InterPro" id="IPR036259">
    <property type="entry name" value="MFS_trans_sf"/>
</dbReference>
<organism evidence="8 9">
    <name type="scientific">Zasmidium cellare ATCC 36951</name>
    <dbReference type="NCBI Taxonomy" id="1080233"/>
    <lineage>
        <taxon>Eukaryota</taxon>
        <taxon>Fungi</taxon>
        <taxon>Dikarya</taxon>
        <taxon>Ascomycota</taxon>
        <taxon>Pezizomycotina</taxon>
        <taxon>Dothideomycetes</taxon>
        <taxon>Dothideomycetidae</taxon>
        <taxon>Mycosphaerellales</taxon>
        <taxon>Mycosphaerellaceae</taxon>
        <taxon>Zasmidium</taxon>
    </lineage>
</organism>
<dbReference type="Pfam" id="PF07690">
    <property type="entry name" value="MFS_1"/>
    <property type="match status" value="1"/>
</dbReference>
<evidence type="ECO:0000313" key="8">
    <source>
        <dbReference type="EMBL" id="KAF2172994.1"/>
    </source>
</evidence>
<evidence type="ECO:0000256" key="4">
    <source>
        <dbReference type="ARBA" id="ARBA00022989"/>
    </source>
</evidence>
<dbReference type="EMBL" id="ML993580">
    <property type="protein sequence ID" value="KAF2172994.1"/>
    <property type="molecule type" value="Genomic_DNA"/>
</dbReference>
<dbReference type="OrthoDB" id="10021397at2759"/>
<evidence type="ECO:0000256" key="5">
    <source>
        <dbReference type="ARBA" id="ARBA00023136"/>
    </source>
</evidence>
<feature type="transmembrane region" description="Helical" evidence="6">
    <location>
        <begin position="401"/>
        <end position="423"/>
    </location>
</feature>
<feature type="transmembrane region" description="Helical" evidence="6">
    <location>
        <begin position="60"/>
        <end position="80"/>
    </location>
</feature>
<comment type="subcellular location">
    <subcellularLocation>
        <location evidence="1">Membrane</location>
        <topology evidence="1">Multi-pass membrane protein</topology>
    </subcellularLocation>
</comment>
<feature type="domain" description="Major facilitator superfamily (MFS) profile" evidence="7">
    <location>
        <begin position="1"/>
        <end position="501"/>
    </location>
</feature>
<evidence type="ECO:0000256" key="3">
    <source>
        <dbReference type="ARBA" id="ARBA00022692"/>
    </source>
</evidence>
<dbReference type="AlphaFoldDB" id="A0A6A6D0P0"/>
<feature type="transmembrane region" description="Helical" evidence="6">
    <location>
        <begin position="280"/>
        <end position="301"/>
    </location>
</feature>
<evidence type="ECO:0000256" key="6">
    <source>
        <dbReference type="SAM" id="Phobius"/>
    </source>
</evidence>
<keyword evidence="5 6" id="KW-0472">Membrane</keyword>
<dbReference type="InterPro" id="IPR020846">
    <property type="entry name" value="MFS_dom"/>
</dbReference>
<dbReference type="SUPFAM" id="SSF103473">
    <property type="entry name" value="MFS general substrate transporter"/>
    <property type="match status" value="2"/>
</dbReference>
<keyword evidence="9" id="KW-1185">Reference proteome</keyword>
<evidence type="ECO:0000313" key="9">
    <source>
        <dbReference type="Proteomes" id="UP000799537"/>
    </source>
</evidence>
<reference evidence="8" key="1">
    <citation type="journal article" date="2020" name="Stud. Mycol.">
        <title>101 Dothideomycetes genomes: a test case for predicting lifestyles and emergence of pathogens.</title>
        <authorList>
            <person name="Haridas S."/>
            <person name="Albert R."/>
            <person name="Binder M."/>
            <person name="Bloem J."/>
            <person name="Labutti K."/>
            <person name="Salamov A."/>
            <person name="Andreopoulos B."/>
            <person name="Baker S."/>
            <person name="Barry K."/>
            <person name="Bills G."/>
            <person name="Bluhm B."/>
            <person name="Cannon C."/>
            <person name="Castanera R."/>
            <person name="Culley D."/>
            <person name="Daum C."/>
            <person name="Ezra D."/>
            <person name="Gonzalez J."/>
            <person name="Henrissat B."/>
            <person name="Kuo A."/>
            <person name="Liang C."/>
            <person name="Lipzen A."/>
            <person name="Lutzoni F."/>
            <person name="Magnuson J."/>
            <person name="Mondo S."/>
            <person name="Nolan M."/>
            <person name="Ohm R."/>
            <person name="Pangilinan J."/>
            <person name="Park H.-J."/>
            <person name="Ramirez L."/>
            <person name="Alfaro M."/>
            <person name="Sun H."/>
            <person name="Tritt A."/>
            <person name="Yoshinaga Y."/>
            <person name="Zwiers L.-H."/>
            <person name="Turgeon B."/>
            <person name="Goodwin S."/>
            <person name="Spatafora J."/>
            <person name="Crous P."/>
            <person name="Grigoriev I."/>
        </authorList>
    </citation>
    <scope>NUCLEOTIDE SEQUENCE</scope>
    <source>
        <strain evidence="8">ATCC 36951</strain>
    </source>
</reference>
<dbReference type="RefSeq" id="XP_033673883.1">
    <property type="nucleotide sequence ID" value="XM_033811260.1"/>
</dbReference>
<feature type="transmembrane region" description="Helical" evidence="6">
    <location>
        <begin position="86"/>
        <end position="107"/>
    </location>
</feature>
<dbReference type="GO" id="GO:0022857">
    <property type="term" value="F:transmembrane transporter activity"/>
    <property type="evidence" value="ECO:0007669"/>
    <property type="project" value="InterPro"/>
</dbReference>
<dbReference type="GeneID" id="54564532"/>
<evidence type="ECO:0000256" key="2">
    <source>
        <dbReference type="ARBA" id="ARBA00022448"/>
    </source>
</evidence>
<feature type="transmembrane region" description="Helical" evidence="6">
    <location>
        <begin position="119"/>
        <end position="141"/>
    </location>
</feature>
<keyword evidence="3 6" id="KW-0812">Transmembrane</keyword>
<sequence length="514" mass="55498">MLGMFLVALDNTILSTAIPKITDQFKDLSKVSWYGAAYFMTFGGFQSTWGKLFKYFHIKIWYLVAMVVFEVGSLVCAVAQDPTTLIVGRAIAGLGGSGVTVGLFTIIGFAAPPEKRPQFLGMLGATYAIAAVLGPLIGGAFTEKVSWRWVREWPSSSFECVADQVKCFYINLPIGGLAVVITMFFFKLPTNAKPVAASLKEKFFQLDLVGAALMMALLISYILALQYGGQTYAWDSSVVIGLLVGFVAILAVFVVWELYQKEYAMIVPRLFAERYIWTGSLFLVFFSGFYFVTLYYLPIYFQSVDNASPIGSGVRMLALILPLTFAAIAQGFAYTKIGITPLFWVVGGTLGTIGCGLLYTMDESTSTGNWIGYQILVGVAVGLTMQVALQNAQVQCRPEDLSQATAVINFFLTLGGSIFISAAQCAFNNELIKYIAANLPGIDPAVALGTGATEIRKVFTAEQTSIVIDAYVAGLKNVFIISTAAFGAATLVGFLGNWKRLDAEKIKKAAGGAA</sequence>
<gene>
    <name evidence="8" type="ORF">M409DRAFT_49493</name>
</gene>
<evidence type="ECO:0000259" key="7">
    <source>
        <dbReference type="PROSITE" id="PS50850"/>
    </source>
</evidence>
<dbReference type="Proteomes" id="UP000799537">
    <property type="component" value="Unassembled WGS sequence"/>
</dbReference>
<feature type="transmembrane region" description="Helical" evidence="6">
    <location>
        <begin position="478"/>
        <end position="498"/>
    </location>
</feature>
<feature type="transmembrane region" description="Helical" evidence="6">
    <location>
        <begin position="341"/>
        <end position="359"/>
    </location>
</feature>
<feature type="transmembrane region" description="Helical" evidence="6">
    <location>
        <begin position="168"/>
        <end position="186"/>
    </location>
</feature>
<dbReference type="PANTHER" id="PTHR23501">
    <property type="entry name" value="MAJOR FACILITATOR SUPERFAMILY"/>
    <property type="match status" value="1"/>
</dbReference>
<feature type="transmembrane region" description="Helical" evidence="6">
    <location>
        <begin position="33"/>
        <end position="53"/>
    </location>
</feature>